<evidence type="ECO:0000256" key="5">
    <source>
        <dbReference type="ARBA" id="ARBA00022692"/>
    </source>
</evidence>
<keyword evidence="4" id="KW-1003">Cell membrane</keyword>
<evidence type="ECO:0000256" key="4">
    <source>
        <dbReference type="ARBA" id="ARBA00022475"/>
    </source>
</evidence>
<dbReference type="Pfam" id="PF01758">
    <property type="entry name" value="SBF"/>
    <property type="match status" value="1"/>
</dbReference>
<dbReference type="InterPro" id="IPR038770">
    <property type="entry name" value="Na+/solute_symporter_sf"/>
</dbReference>
<accession>A0ABU0ALL7</accession>
<evidence type="ECO:0000256" key="6">
    <source>
        <dbReference type="ARBA" id="ARBA00022989"/>
    </source>
</evidence>
<dbReference type="Proteomes" id="UP001238088">
    <property type="component" value="Unassembled WGS sequence"/>
</dbReference>
<keyword evidence="10" id="KW-1185">Reference proteome</keyword>
<evidence type="ECO:0000313" key="10">
    <source>
        <dbReference type="Proteomes" id="UP001238088"/>
    </source>
</evidence>
<keyword evidence="3" id="KW-0813">Transport</keyword>
<keyword evidence="7 8" id="KW-0472">Membrane</keyword>
<keyword evidence="5 8" id="KW-0812">Transmembrane</keyword>
<sequence>MNFFEKFQTLIILFSVGIGLLLGQFTFFKTHAEAVILPFLVFMLYGLFLTIPLKNLKDAFKNIKFLSASTIINFIWTPVFAWGLGAVFLSDHPALWIGFIMLMVTPCTDWYLVFTSIAKGNVPLATSILPINLILQVLLLPIYLFIFAGTIESVSLSTIIESIIFVLLLPFTLAHLTRFLLRKKQVLLKEHLIPFFSSAQIGFLSLAITAMFASQGSYLMSNLAVIYVLIIPVLLYFLFNFIISKLIGKLLKFSYEDTVSLNLTVIARNSPVALAIAVTAFPDQPLIALALVIGPLIELPVLAAVSQVLLQTRKKF</sequence>
<comment type="caution">
    <text evidence="9">The sequence shown here is derived from an EMBL/GenBank/DDBJ whole genome shotgun (WGS) entry which is preliminary data.</text>
</comment>
<organism evidence="9 10">
    <name type="scientific">Cytobacillus purgationiresistens</name>
    <dbReference type="NCBI Taxonomy" id="863449"/>
    <lineage>
        <taxon>Bacteria</taxon>
        <taxon>Bacillati</taxon>
        <taxon>Bacillota</taxon>
        <taxon>Bacilli</taxon>
        <taxon>Bacillales</taxon>
        <taxon>Bacillaceae</taxon>
        <taxon>Cytobacillus</taxon>
    </lineage>
</organism>
<feature type="transmembrane region" description="Helical" evidence="8">
    <location>
        <begin position="193"/>
        <end position="213"/>
    </location>
</feature>
<feature type="transmembrane region" description="Helical" evidence="8">
    <location>
        <begin position="65"/>
        <end position="88"/>
    </location>
</feature>
<evidence type="ECO:0000256" key="2">
    <source>
        <dbReference type="ARBA" id="ARBA00010110"/>
    </source>
</evidence>
<feature type="transmembrane region" description="Helical" evidence="8">
    <location>
        <begin position="287"/>
        <end position="310"/>
    </location>
</feature>
<feature type="transmembrane region" description="Helical" evidence="8">
    <location>
        <begin position="159"/>
        <end position="181"/>
    </location>
</feature>
<keyword evidence="6 8" id="KW-1133">Transmembrane helix</keyword>
<evidence type="ECO:0000256" key="8">
    <source>
        <dbReference type="SAM" id="Phobius"/>
    </source>
</evidence>
<name>A0ABU0ALL7_9BACI</name>
<dbReference type="PANTHER" id="PTHR43057">
    <property type="entry name" value="ARSENITE EFFLUX TRANSPORTER"/>
    <property type="match status" value="1"/>
</dbReference>
<feature type="transmembrane region" description="Helical" evidence="8">
    <location>
        <begin position="94"/>
        <end position="112"/>
    </location>
</feature>
<dbReference type="InterPro" id="IPR002657">
    <property type="entry name" value="BilAc:Na_symport/Acr3"/>
</dbReference>
<comment type="similarity">
    <text evidence="2">Belongs to the arsenical resistance-3 (ACR3) (TC 2.A.59) family.</text>
</comment>
<dbReference type="EMBL" id="JAUSUB010000016">
    <property type="protein sequence ID" value="MDQ0271657.1"/>
    <property type="molecule type" value="Genomic_DNA"/>
</dbReference>
<dbReference type="RefSeq" id="WP_307476969.1">
    <property type="nucleotide sequence ID" value="NZ_JAUSUB010000016.1"/>
</dbReference>
<evidence type="ECO:0000256" key="1">
    <source>
        <dbReference type="ARBA" id="ARBA00004651"/>
    </source>
</evidence>
<reference evidence="9 10" key="1">
    <citation type="submission" date="2023-07" db="EMBL/GenBank/DDBJ databases">
        <title>Genomic Encyclopedia of Type Strains, Phase IV (KMG-IV): sequencing the most valuable type-strain genomes for metagenomic binning, comparative biology and taxonomic classification.</title>
        <authorList>
            <person name="Goeker M."/>
        </authorList>
    </citation>
    <scope>NUCLEOTIDE SEQUENCE [LARGE SCALE GENOMIC DNA]</scope>
    <source>
        <strain evidence="9 10">DSM 23494</strain>
    </source>
</reference>
<dbReference type="Gene3D" id="1.20.1530.20">
    <property type="match status" value="1"/>
</dbReference>
<evidence type="ECO:0000313" key="9">
    <source>
        <dbReference type="EMBL" id="MDQ0271657.1"/>
    </source>
</evidence>
<protein>
    <submittedName>
        <fullName evidence="9">ACR3 family arsenite efflux pump ArsB</fullName>
    </submittedName>
</protein>
<evidence type="ECO:0000256" key="3">
    <source>
        <dbReference type="ARBA" id="ARBA00022448"/>
    </source>
</evidence>
<dbReference type="InterPro" id="IPR004706">
    <property type="entry name" value="Arsenical-R_Acr3"/>
</dbReference>
<feature type="transmembrane region" description="Helical" evidence="8">
    <location>
        <begin position="34"/>
        <end position="53"/>
    </location>
</feature>
<evidence type="ECO:0000256" key="7">
    <source>
        <dbReference type="ARBA" id="ARBA00023136"/>
    </source>
</evidence>
<gene>
    <name evidence="9" type="ORF">J2S17_003545</name>
</gene>
<comment type="subcellular location">
    <subcellularLocation>
        <location evidence="1">Cell membrane</location>
        <topology evidence="1">Multi-pass membrane protein</topology>
    </subcellularLocation>
</comment>
<feature type="transmembrane region" description="Helical" evidence="8">
    <location>
        <begin position="225"/>
        <end position="247"/>
    </location>
</feature>
<feature type="transmembrane region" description="Helical" evidence="8">
    <location>
        <begin position="124"/>
        <end position="147"/>
    </location>
</feature>
<proteinExistence type="inferred from homology"/>
<feature type="transmembrane region" description="Helical" evidence="8">
    <location>
        <begin position="259"/>
        <end position="281"/>
    </location>
</feature>
<feature type="transmembrane region" description="Helical" evidence="8">
    <location>
        <begin position="7"/>
        <end position="28"/>
    </location>
</feature>
<dbReference type="PANTHER" id="PTHR43057:SF1">
    <property type="entry name" value="ARSENICAL-RESISTANCE PROTEIN 3"/>
    <property type="match status" value="1"/>
</dbReference>